<dbReference type="EMBL" id="AORI01000001">
    <property type="protein sequence ID" value="ENY69305.1"/>
    <property type="molecule type" value="Genomic_DNA"/>
</dbReference>
<organism evidence="2 3">
    <name type="scientific">Metamycoplasma auris 15026</name>
    <dbReference type="NCBI Taxonomy" id="1188233"/>
    <lineage>
        <taxon>Bacteria</taxon>
        <taxon>Bacillati</taxon>
        <taxon>Mycoplasmatota</taxon>
        <taxon>Mycoplasmoidales</taxon>
        <taxon>Metamycoplasmataceae</taxon>
        <taxon>Metamycoplasma</taxon>
    </lineage>
</organism>
<dbReference type="OrthoDB" id="10017861at2"/>
<feature type="transmembrane region" description="Helical" evidence="1">
    <location>
        <begin position="94"/>
        <end position="120"/>
    </location>
</feature>
<sequence length="143" mass="16076">MLDYIKEKRIHIINIVLSAIGAFSYLILFILIIPFGFLLDYMDRSESLLLSLVESEFGVTFLILFGLAIFGISVANLVFGVFGTIYAGKNDYTIGLILYIVGFFVFPCKIIAAALCLINLKKLYTKQFQQNSSNQGQINKNKE</sequence>
<reference evidence="2 3" key="1">
    <citation type="journal article" date="2013" name="Genome Announc.">
        <title>Draft Genome Sequences of Mycoplasma auris and Mycoplasma yeatsii, Two Species of the Ear Canal of Caprinae.</title>
        <authorList>
            <person name="Dordet-Frisoni E."/>
            <person name="Baranowski E."/>
            <person name="Barre A."/>
            <person name="Blanchard A."/>
            <person name="Breton M."/>
            <person name="Couture C."/>
            <person name="Dupuy V."/>
            <person name="Gaurivaud P."/>
            <person name="Jacob D."/>
            <person name="Lemaitre C."/>
            <person name="Manso-Silvan L."/>
            <person name="Nikolski M."/>
            <person name="Nouvel L.X."/>
            <person name="Poumarat F."/>
            <person name="Sirand-Pugnet P."/>
            <person name="Thebault P."/>
            <person name="Theil S."/>
            <person name="Thiaucourt F."/>
            <person name="Citti C."/>
            <person name="Tardy F."/>
        </authorList>
    </citation>
    <scope>NUCLEOTIDE SEQUENCE [LARGE SCALE GENOMIC DNA]</scope>
    <source>
        <strain evidence="2 3">15026</strain>
    </source>
</reference>
<name>N9TTB6_9BACT</name>
<gene>
    <name evidence="2" type="ORF">MAU_0170</name>
</gene>
<dbReference type="AlphaFoldDB" id="N9TTB6"/>
<keyword evidence="1" id="KW-0812">Transmembrane</keyword>
<proteinExistence type="predicted"/>
<feature type="transmembrane region" description="Helical" evidence="1">
    <location>
        <begin position="12"/>
        <end position="37"/>
    </location>
</feature>
<evidence type="ECO:0000313" key="3">
    <source>
        <dbReference type="Proteomes" id="UP000013131"/>
    </source>
</evidence>
<keyword evidence="1" id="KW-1133">Transmembrane helix</keyword>
<feature type="transmembrane region" description="Helical" evidence="1">
    <location>
        <begin position="57"/>
        <end position="82"/>
    </location>
</feature>
<protein>
    <submittedName>
        <fullName evidence="2">Uncharacterized protein</fullName>
    </submittedName>
</protein>
<comment type="caution">
    <text evidence="2">The sequence shown here is derived from an EMBL/GenBank/DDBJ whole genome shotgun (WGS) entry which is preliminary data.</text>
</comment>
<dbReference type="PATRIC" id="fig|1188233.3.peg.17"/>
<accession>N9TTB6</accession>
<keyword evidence="1" id="KW-0472">Membrane</keyword>
<dbReference type="Proteomes" id="UP000013131">
    <property type="component" value="Unassembled WGS sequence"/>
</dbReference>
<keyword evidence="3" id="KW-1185">Reference proteome</keyword>
<evidence type="ECO:0000256" key="1">
    <source>
        <dbReference type="SAM" id="Phobius"/>
    </source>
</evidence>
<evidence type="ECO:0000313" key="2">
    <source>
        <dbReference type="EMBL" id="ENY69305.1"/>
    </source>
</evidence>
<dbReference type="RefSeq" id="WP_004423020.1">
    <property type="nucleotide sequence ID" value="NZ_AORI01000001.1"/>
</dbReference>